<evidence type="ECO:0000256" key="2">
    <source>
        <dbReference type="ARBA" id="ARBA00010139"/>
    </source>
</evidence>
<evidence type="ECO:0000313" key="8">
    <source>
        <dbReference type="EMBL" id="KAF4860706.1"/>
    </source>
</evidence>
<comment type="cofactor">
    <cofactor evidence="1">
        <name>FAD</name>
        <dbReference type="ChEBI" id="CHEBI:57692"/>
    </cofactor>
</comment>
<accession>A0A9P5K776</accession>
<evidence type="ECO:0000256" key="5">
    <source>
        <dbReference type="ARBA" id="ARBA00022857"/>
    </source>
</evidence>
<sequence>MSTYQGNDSQPSHIVADILIVGGGFGGCYALHQMRALGYTVKLLEAGSDFGGVWHFNKYPGARVDSETPLYQLSLHNAWRSFNFQERFPGHMEIRNYFAHLAEALDLRKDAVFNARVVESTFSADSNTWTLRTNNGLTATSRYVVFATGTTNKPYIPAFPGIHEFAGTVIHPAAWPTELDVTGKTIGVVGQGASGLQIVQELGKKPCNLTVFVRNPPTALPMRQRSLGHDESEHMKTSYDALFFHAKYRHESGYSYSSFEDSFNDATPEERRQRYEELWERGTYGILTSNYPEHTYDRVANSELYQFWAEKTRERISDPRKRDIMAPLEQFQWIGAKRPNLEMDYYEIIDQSNVELVDLKTSPIKEFVRDGVVTSDNHFHPLDIVVVATGYDSVTGSLYEMNVTDSRGETLQQKWKEGISTYLGMLIPDVPNAFLLYGPQAPSGLTNGPPFLELQVEWLVKFLNKIELEGVVTVKPSHDAAKDYKRKNMEIYNKSFLSETPSWWNGSNIPGTNQEPLFWVGGLQAWRLESLKALQDWSHFDITRD</sequence>
<proteinExistence type="inferred from homology"/>
<keyword evidence="7 8" id="KW-0503">Monooxygenase</keyword>
<keyword evidence="5" id="KW-0521">NADP</keyword>
<dbReference type="GO" id="GO:0050661">
    <property type="term" value="F:NADP binding"/>
    <property type="evidence" value="ECO:0007669"/>
    <property type="project" value="InterPro"/>
</dbReference>
<dbReference type="InterPro" id="IPR036188">
    <property type="entry name" value="FAD/NAD-bd_sf"/>
</dbReference>
<dbReference type="SUPFAM" id="SSF51905">
    <property type="entry name" value="FAD/NAD(P)-binding domain"/>
    <property type="match status" value="1"/>
</dbReference>
<comment type="similarity">
    <text evidence="2">Belongs to the FAD-binding monooxygenase family.</text>
</comment>
<evidence type="ECO:0000256" key="3">
    <source>
        <dbReference type="ARBA" id="ARBA00022630"/>
    </source>
</evidence>
<dbReference type="InterPro" id="IPR050775">
    <property type="entry name" value="FAD-binding_Monooxygenases"/>
</dbReference>
<dbReference type="EMBL" id="QPMT01000012">
    <property type="protein sequence ID" value="KAF4860706.1"/>
    <property type="molecule type" value="Genomic_DNA"/>
</dbReference>
<dbReference type="AlphaFoldDB" id="A0A9P5K776"/>
<dbReference type="GO" id="GO:0050660">
    <property type="term" value="F:flavin adenine dinucleotide binding"/>
    <property type="evidence" value="ECO:0007669"/>
    <property type="project" value="InterPro"/>
</dbReference>
<comment type="caution">
    <text evidence="8">The sequence shown here is derived from an EMBL/GenBank/DDBJ whole genome shotgun (WGS) entry which is preliminary data.</text>
</comment>
<keyword evidence="3" id="KW-0285">Flavoprotein</keyword>
<evidence type="ECO:0000256" key="4">
    <source>
        <dbReference type="ARBA" id="ARBA00022827"/>
    </source>
</evidence>
<keyword evidence="4" id="KW-0274">FAD</keyword>
<evidence type="ECO:0000256" key="1">
    <source>
        <dbReference type="ARBA" id="ARBA00001974"/>
    </source>
</evidence>
<keyword evidence="9" id="KW-1185">Reference proteome</keyword>
<reference evidence="8" key="1">
    <citation type="submission" date="2019-06" db="EMBL/GenBank/DDBJ databases">
        <authorList>
            <person name="Gan P."/>
            <person name="Shirasu K."/>
        </authorList>
    </citation>
    <scope>NUCLEOTIDE SEQUENCE [LARGE SCALE GENOMIC DNA]</scope>
    <source>
        <strain evidence="8">CAD2</strain>
    </source>
</reference>
<dbReference type="GO" id="GO:0004499">
    <property type="term" value="F:N,N-dimethylaniline monooxygenase activity"/>
    <property type="evidence" value="ECO:0007669"/>
    <property type="project" value="InterPro"/>
</dbReference>
<name>A0A9P5K776_COLSI</name>
<protein>
    <submittedName>
        <fullName evidence="8">Baeyer-Villiger monooxygenase</fullName>
    </submittedName>
</protein>
<dbReference type="Gene3D" id="3.50.50.60">
    <property type="entry name" value="FAD/NAD(P)-binding domain"/>
    <property type="match status" value="2"/>
</dbReference>
<dbReference type="PANTHER" id="PTHR43098">
    <property type="entry name" value="L-ORNITHINE N(5)-MONOOXYGENASE-RELATED"/>
    <property type="match status" value="1"/>
</dbReference>
<dbReference type="InterPro" id="IPR020946">
    <property type="entry name" value="Flavin_mOase-like"/>
</dbReference>
<dbReference type="OrthoDB" id="66881at2759"/>
<keyword evidence="6" id="KW-0560">Oxidoreductase</keyword>
<evidence type="ECO:0000313" key="9">
    <source>
        <dbReference type="Proteomes" id="UP000711996"/>
    </source>
</evidence>
<organism evidence="8 9">
    <name type="scientific">Colletotrichum siamense</name>
    <name type="common">Anthracnose fungus</name>
    <dbReference type="NCBI Taxonomy" id="690259"/>
    <lineage>
        <taxon>Eukaryota</taxon>
        <taxon>Fungi</taxon>
        <taxon>Dikarya</taxon>
        <taxon>Ascomycota</taxon>
        <taxon>Pezizomycotina</taxon>
        <taxon>Sordariomycetes</taxon>
        <taxon>Hypocreomycetidae</taxon>
        <taxon>Glomerellales</taxon>
        <taxon>Glomerellaceae</taxon>
        <taxon>Colletotrichum</taxon>
        <taxon>Colletotrichum gloeosporioides species complex</taxon>
    </lineage>
</organism>
<evidence type="ECO:0000256" key="7">
    <source>
        <dbReference type="ARBA" id="ARBA00023033"/>
    </source>
</evidence>
<gene>
    <name evidence="8" type="ORF">CGCSCA2_v004932</name>
</gene>
<dbReference type="PRINTS" id="PR00411">
    <property type="entry name" value="PNDRDTASEI"/>
</dbReference>
<dbReference type="PANTHER" id="PTHR43098:SF3">
    <property type="entry name" value="L-ORNITHINE N(5)-MONOOXYGENASE-RELATED"/>
    <property type="match status" value="1"/>
</dbReference>
<dbReference type="Proteomes" id="UP000711996">
    <property type="component" value="Unassembled WGS sequence"/>
</dbReference>
<dbReference type="Pfam" id="PF00743">
    <property type="entry name" value="FMO-like"/>
    <property type="match status" value="1"/>
</dbReference>
<evidence type="ECO:0000256" key="6">
    <source>
        <dbReference type="ARBA" id="ARBA00023002"/>
    </source>
</evidence>